<name>E9G7B2_DAPPU</name>
<dbReference type="Proteomes" id="UP000000305">
    <property type="component" value="Unassembled WGS sequence"/>
</dbReference>
<dbReference type="AlphaFoldDB" id="E9G7B2"/>
<dbReference type="EMBL" id="GL732534">
    <property type="protein sequence ID" value="EFX84677.1"/>
    <property type="molecule type" value="Genomic_DNA"/>
</dbReference>
<dbReference type="OrthoDB" id="6350902at2759"/>
<keyword evidence="3" id="KW-1185">Reference proteome</keyword>
<gene>
    <name evidence="2" type="ORF">DAPPUDRAFT_99571</name>
</gene>
<feature type="non-terminal residue" evidence="2">
    <location>
        <position position="186"/>
    </location>
</feature>
<evidence type="ECO:0000313" key="2">
    <source>
        <dbReference type="EMBL" id="EFX84677.1"/>
    </source>
</evidence>
<reference evidence="2 3" key="1">
    <citation type="journal article" date="2011" name="Science">
        <title>The ecoresponsive genome of Daphnia pulex.</title>
        <authorList>
            <person name="Colbourne J.K."/>
            <person name="Pfrender M.E."/>
            <person name="Gilbert D."/>
            <person name="Thomas W.K."/>
            <person name="Tucker A."/>
            <person name="Oakley T.H."/>
            <person name="Tokishita S."/>
            <person name="Aerts A."/>
            <person name="Arnold G.J."/>
            <person name="Basu M.K."/>
            <person name="Bauer D.J."/>
            <person name="Caceres C.E."/>
            <person name="Carmel L."/>
            <person name="Casola C."/>
            <person name="Choi J.H."/>
            <person name="Detter J.C."/>
            <person name="Dong Q."/>
            <person name="Dusheyko S."/>
            <person name="Eads B.D."/>
            <person name="Frohlich T."/>
            <person name="Geiler-Samerotte K.A."/>
            <person name="Gerlach D."/>
            <person name="Hatcher P."/>
            <person name="Jogdeo S."/>
            <person name="Krijgsveld J."/>
            <person name="Kriventseva E.V."/>
            <person name="Kultz D."/>
            <person name="Laforsch C."/>
            <person name="Lindquist E."/>
            <person name="Lopez J."/>
            <person name="Manak J.R."/>
            <person name="Muller J."/>
            <person name="Pangilinan J."/>
            <person name="Patwardhan R.P."/>
            <person name="Pitluck S."/>
            <person name="Pritham E.J."/>
            <person name="Rechtsteiner A."/>
            <person name="Rho M."/>
            <person name="Rogozin I.B."/>
            <person name="Sakarya O."/>
            <person name="Salamov A."/>
            <person name="Schaack S."/>
            <person name="Shapiro H."/>
            <person name="Shiga Y."/>
            <person name="Skalitzky C."/>
            <person name="Smith Z."/>
            <person name="Souvorov A."/>
            <person name="Sung W."/>
            <person name="Tang Z."/>
            <person name="Tsuchiya D."/>
            <person name="Tu H."/>
            <person name="Vos H."/>
            <person name="Wang M."/>
            <person name="Wolf Y.I."/>
            <person name="Yamagata H."/>
            <person name="Yamada T."/>
            <person name="Ye Y."/>
            <person name="Shaw J.R."/>
            <person name="Andrews J."/>
            <person name="Crease T.J."/>
            <person name="Tang H."/>
            <person name="Lucas S.M."/>
            <person name="Robertson H.M."/>
            <person name="Bork P."/>
            <person name="Koonin E.V."/>
            <person name="Zdobnov E.M."/>
            <person name="Grigoriev I.V."/>
            <person name="Lynch M."/>
            <person name="Boore J.L."/>
        </authorList>
    </citation>
    <scope>NUCLEOTIDE SEQUENCE [LARGE SCALE GENOMIC DNA]</scope>
</reference>
<evidence type="ECO:0000256" key="1">
    <source>
        <dbReference type="SAM" id="MobiDB-lite"/>
    </source>
</evidence>
<feature type="compositionally biased region" description="Low complexity" evidence="1">
    <location>
        <begin position="1"/>
        <end position="26"/>
    </location>
</feature>
<proteinExistence type="predicted"/>
<protein>
    <submittedName>
        <fullName evidence="2">Uncharacterized protein</fullName>
    </submittedName>
</protein>
<accession>E9G7B2</accession>
<evidence type="ECO:0000313" key="3">
    <source>
        <dbReference type="Proteomes" id="UP000000305"/>
    </source>
</evidence>
<organism evidence="2 3">
    <name type="scientific">Daphnia pulex</name>
    <name type="common">Water flea</name>
    <dbReference type="NCBI Taxonomy" id="6669"/>
    <lineage>
        <taxon>Eukaryota</taxon>
        <taxon>Metazoa</taxon>
        <taxon>Ecdysozoa</taxon>
        <taxon>Arthropoda</taxon>
        <taxon>Crustacea</taxon>
        <taxon>Branchiopoda</taxon>
        <taxon>Diplostraca</taxon>
        <taxon>Cladocera</taxon>
        <taxon>Anomopoda</taxon>
        <taxon>Daphniidae</taxon>
        <taxon>Daphnia</taxon>
    </lineage>
</organism>
<feature type="compositionally biased region" description="Polar residues" evidence="1">
    <location>
        <begin position="27"/>
        <end position="46"/>
    </location>
</feature>
<dbReference type="InParanoid" id="E9G7B2"/>
<dbReference type="HOGENOM" id="CLU_1457903_0_0_1"/>
<feature type="region of interest" description="Disordered" evidence="1">
    <location>
        <begin position="137"/>
        <end position="170"/>
    </location>
</feature>
<sequence length="186" mass="20282">TNTTSASAARQIRQSSQQQLIPSSSSHPITTQPQAGQSNKNYQTPSELIPDTEVTPEVNFVSVNSHGEEIDIGQNEENGLGTLSKVWSLNEDNNEGDWENTEAILGSNLECRVTQEERYVSPSESDNSEYRQYAEPNVTPSTVGDLMPSPSSSSSTHGKNKWASTSGANANYSGPVRGRTFFFNSY</sequence>
<dbReference type="KEGG" id="dpx:DAPPUDRAFT_99571"/>
<feature type="region of interest" description="Disordered" evidence="1">
    <location>
        <begin position="1"/>
        <end position="53"/>
    </location>
</feature>